<dbReference type="EMBL" id="HACG01020697">
    <property type="protein sequence ID" value="CEK67562.1"/>
    <property type="molecule type" value="Transcribed_RNA"/>
</dbReference>
<dbReference type="AlphaFoldDB" id="A0A0B6ZGN5"/>
<dbReference type="Pfam" id="PF13676">
    <property type="entry name" value="TIR_2"/>
    <property type="match status" value="1"/>
</dbReference>
<dbReference type="PANTHER" id="PTHR46270:SF2">
    <property type="entry name" value="TIR DOMAIN-CONTAINING PROTEIN"/>
    <property type="match status" value="1"/>
</dbReference>
<dbReference type="SUPFAM" id="SSF52200">
    <property type="entry name" value="Toll/Interleukin receptor TIR domain"/>
    <property type="match status" value="1"/>
</dbReference>
<dbReference type="GO" id="GO:0007165">
    <property type="term" value="P:signal transduction"/>
    <property type="evidence" value="ECO:0007669"/>
    <property type="project" value="InterPro"/>
</dbReference>
<dbReference type="InterPro" id="IPR035897">
    <property type="entry name" value="Toll_tir_struct_dom_sf"/>
</dbReference>
<evidence type="ECO:0000259" key="1">
    <source>
        <dbReference type="Pfam" id="PF13676"/>
    </source>
</evidence>
<accession>A0A0B6ZGN5</accession>
<evidence type="ECO:0000313" key="2">
    <source>
        <dbReference type="EMBL" id="CEK67562.1"/>
    </source>
</evidence>
<sequence>ANQEIIKQICQVLRDHGIPVWIDLDYMGGSTLQAMAKAVENSIVVIIAMSQKYKDSPNTRAEAEYTFQQRKTIIPLKMQRDYCPDGWLGMILGTKLYYDFSGKYTFESRMDSLLGAVKTVLKCDKTDGKVATQHATTLTSTQHHVSSSHSALISSQPTSSWTSQSQAIKLWTRE</sequence>
<protein>
    <recommendedName>
        <fullName evidence="1">TIR domain-containing protein</fullName>
    </recommendedName>
</protein>
<proteinExistence type="predicted"/>
<feature type="domain" description="TIR" evidence="1">
    <location>
        <begin position="2"/>
        <end position="113"/>
    </location>
</feature>
<organism evidence="2">
    <name type="scientific">Arion vulgaris</name>
    <dbReference type="NCBI Taxonomy" id="1028688"/>
    <lineage>
        <taxon>Eukaryota</taxon>
        <taxon>Metazoa</taxon>
        <taxon>Spiralia</taxon>
        <taxon>Lophotrochozoa</taxon>
        <taxon>Mollusca</taxon>
        <taxon>Gastropoda</taxon>
        <taxon>Heterobranchia</taxon>
        <taxon>Euthyneura</taxon>
        <taxon>Panpulmonata</taxon>
        <taxon>Eupulmonata</taxon>
        <taxon>Stylommatophora</taxon>
        <taxon>Helicina</taxon>
        <taxon>Arionoidea</taxon>
        <taxon>Arionidae</taxon>
        <taxon>Arion</taxon>
    </lineage>
</organism>
<gene>
    <name evidence="2" type="primary">ORF63086</name>
</gene>
<dbReference type="Gene3D" id="3.40.50.10140">
    <property type="entry name" value="Toll/interleukin-1 receptor homology (TIR) domain"/>
    <property type="match status" value="1"/>
</dbReference>
<name>A0A0B6ZGN5_9EUPU</name>
<dbReference type="PANTHER" id="PTHR46270">
    <property type="entry name" value="ARMADILLO-TYPE FOLD-RELATED"/>
    <property type="match status" value="1"/>
</dbReference>
<dbReference type="InterPro" id="IPR000157">
    <property type="entry name" value="TIR_dom"/>
</dbReference>
<feature type="non-terminal residue" evidence="2">
    <location>
        <position position="1"/>
    </location>
</feature>
<feature type="non-terminal residue" evidence="2">
    <location>
        <position position="174"/>
    </location>
</feature>
<reference evidence="2" key="1">
    <citation type="submission" date="2014-12" db="EMBL/GenBank/DDBJ databases">
        <title>Insight into the proteome of Arion vulgaris.</title>
        <authorList>
            <person name="Aradska J."/>
            <person name="Bulat T."/>
            <person name="Smidak R."/>
            <person name="Sarate P."/>
            <person name="Gangsoo J."/>
            <person name="Sialana F."/>
            <person name="Bilban M."/>
            <person name="Lubec G."/>
        </authorList>
    </citation>
    <scope>NUCLEOTIDE SEQUENCE</scope>
    <source>
        <tissue evidence="2">Skin</tissue>
    </source>
</reference>